<reference evidence="2 3" key="1">
    <citation type="journal article" date="2010" name="Stand. Genomic Sci.">
        <title>Complete genome sequence of Acidaminococcus fermentans type strain (VR4).</title>
        <authorList>
            <person name="Chang Y.J."/>
            <person name="Pukall R."/>
            <person name="Saunders E."/>
            <person name="Lapidus A."/>
            <person name="Copeland A."/>
            <person name="Nolan M."/>
            <person name="Glavina Del Rio T."/>
            <person name="Lucas S."/>
            <person name="Chen F."/>
            <person name="Tice H."/>
            <person name="Cheng J.F."/>
            <person name="Han C."/>
            <person name="Detter J.C."/>
            <person name="Bruce D."/>
            <person name="Goodwin L."/>
            <person name="Pitluck S."/>
            <person name="Mikhailova N."/>
            <person name="Liolios K."/>
            <person name="Pati A."/>
            <person name="Ivanova N."/>
            <person name="Mavromatis K."/>
            <person name="Chen A."/>
            <person name="Palaniappan K."/>
            <person name="Land M."/>
            <person name="Hauser L."/>
            <person name="Jeffries C.D."/>
            <person name="Brettin T."/>
            <person name="Rohde M."/>
            <person name="Goker M."/>
            <person name="Bristow J."/>
            <person name="Eisen J.A."/>
            <person name="Markowitz V."/>
            <person name="Hugenholtz P."/>
            <person name="Kyrpides N.C."/>
            <person name="Klenk H.P."/>
        </authorList>
    </citation>
    <scope>NUCLEOTIDE SEQUENCE [LARGE SCALE GENOMIC DNA]</scope>
    <source>
        <strain evidence="3">ATCC 25085 / DSM 20731 / CCUG 9996 / CIP 106432 / VR4</strain>
    </source>
</reference>
<evidence type="ECO:0000313" key="2">
    <source>
        <dbReference type="EMBL" id="ADB47372.1"/>
    </source>
</evidence>
<dbReference type="EMBL" id="CP001859">
    <property type="protein sequence ID" value="ADB47372.1"/>
    <property type="molecule type" value="Genomic_DNA"/>
</dbReference>
<dbReference type="KEGG" id="afn:Acfer_1001"/>
<organism evidence="2 3">
    <name type="scientific">Acidaminococcus fermentans (strain ATCC 25085 / DSM 20731 / CCUG 9996 / CIP 106432 / VR4)</name>
    <dbReference type="NCBI Taxonomy" id="591001"/>
    <lineage>
        <taxon>Bacteria</taxon>
        <taxon>Bacillati</taxon>
        <taxon>Bacillota</taxon>
        <taxon>Negativicutes</taxon>
        <taxon>Acidaminococcales</taxon>
        <taxon>Acidaminococcaceae</taxon>
        <taxon>Acidaminococcus</taxon>
    </lineage>
</organism>
<gene>
    <name evidence="2" type="ordered locus">Acfer_1001</name>
</gene>
<name>D2RJX0_ACIFV</name>
<keyword evidence="3" id="KW-1185">Reference proteome</keyword>
<sequence length="30" mass="3476">MVLPVGIFFNLTLMLLYEISLGLIRVLLKR</sequence>
<dbReference type="HOGENOM" id="CLU_3401693_0_0_9"/>
<evidence type="ECO:0000313" key="3">
    <source>
        <dbReference type="Proteomes" id="UP000001902"/>
    </source>
</evidence>
<feature type="transmembrane region" description="Helical" evidence="1">
    <location>
        <begin position="6"/>
        <end position="28"/>
    </location>
</feature>
<dbReference type="AlphaFoldDB" id="D2RJX0"/>
<keyword evidence="1" id="KW-0812">Transmembrane</keyword>
<keyword evidence="1" id="KW-1133">Transmembrane helix</keyword>
<keyword evidence="1" id="KW-0472">Membrane</keyword>
<accession>D2RJX0</accession>
<protein>
    <submittedName>
        <fullName evidence="2">Uncharacterized protein</fullName>
    </submittedName>
</protein>
<proteinExistence type="predicted"/>
<evidence type="ECO:0000256" key="1">
    <source>
        <dbReference type="SAM" id="Phobius"/>
    </source>
</evidence>
<dbReference type="STRING" id="591001.Acfer_1001"/>
<dbReference type="Proteomes" id="UP000001902">
    <property type="component" value="Chromosome"/>
</dbReference>